<proteinExistence type="inferred from homology"/>
<comment type="similarity">
    <text evidence="2">Belongs to the bacterial solute-binding protein SsuA/TauA family.</text>
</comment>
<dbReference type="GO" id="GO:0042597">
    <property type="term" value="C:periplasmic space"/>
    <property type="evidence" value="ECO:0007669"/>
    <property type="project" value="UniProtKB-SubCell"/>
</dbReference>
<keyword evidence="3 4" id="KW-0732">Signal</keyword>
<evidence type="ECO:0000256" key="3">
    <source>
        <dbReference type="ARBA" id="ARBA00022729"/>
    </source>
</evidence>
<dbReference type="Proteomes" id="UP000312512">
    <property type="component" value="Unassembled WGS sequence"/>
</dbReference>
<dbReference type="Pfam" id="PF13379">
    <property type="entry name" value="NMT1_2"/>
    <property type="match status" value="1"/>
</dbReference>
<feature type="chain" id="PRO_5038371936" evidence="4">
    <location>
        <begin position="25"/>
        <end position="359"/>
    </location>
</feature>
<sequence length="359" mass="37683">MLNLSHRHLTAALASVMAFPLLTACGGDGGADANSCQNAHVRMGALNSSSDAILFIADKKGYFADQGLQVESVKFDSAAKMIAPLGSGQLDIGAGAPSAGFYNAVARGIDVRIVADKAKLAGGYDFLPILVRKDLVDSGKVKEIGDLKGLKVAEPAQATATSSMVSAVLGSGNLTYDDVSHKYVAFPQQVAAFQNGSIDAAATIEPFATVAEQSGAAVRMFDSTKVYDNQQISVLLYSAKFSSERSRVAQCFMNAYAKAAKYYHDAVQNGGWKGAQGEEVASIVADKIGLAPETFGKTTPPFVSADASVNKESLERDYQFFKDQGLLESDVQPDFSKLVDMKYVEGAGAAGQSDQAGGK</sequence>
<keyword evidence="6" id="KW-1185">Reference proteome</keyword>
<accession>A0A5P9YJI2</accession>
<dbReference type="Gene3D" id="3.40.190.10">
    <property type="entry name" value="Periplasmic binding protein-like II"/>
    <property type="match status" value="2"/>
</dbReference>
<dbReference type="RefSeq" id="WP_139636614.1">
    <property type="nucleotide sequence ID" value="NZ_CP045572.1"/>
</dbReference>
<dbReference type="EMBL" id="VDLX02000023">
    <property type="protein sequence ID" value="KAB8188791.1"/>
    <property type="molecule type" value="Genomic_DNA"/>
</dbReference>
<evidence type="ECO:0000256" key="4">
    <source>
        <dbReference type="SAM" id="SignalP"/>
    </source>
</evidence>
<reference evidence="5 6" key="1">
    <citation type="submission" date="2019-10" db="EMBL/GenBank/DDBJ databases">
        <title>Nonomuraea sp. nov., isolated from Phyllanthus amarus.</title>
        <authorList>
            <person name="Klykleung N."/>
            <person name="Tanasupawat S."/>
        </authorList>
    </citation>
    <scope>NUCLEOTIDE SEQUENCE [LARGE SCALE GENOMIC DNA]</scope>
    <source>
        <strain evidence="5 6">PA1-10</strain>
    </source>
</reference>
<evidence type="ECO:0000313" key="6">
    <source>
        <dbReference type="Proteomes" id="UP000312512"/>
    </source>
</evidence>
<comment type="subcellular location">
    <subcellularLocation>
        <location evidence="1">Periplasm</location>
    </subcellularLocation>
</comment>
<accession>A0A5C4VHR3</accession>
<gene>
    <name evidence="5" type="ORF">FH608_042695</name>
</gene>
<dbReference type="PROSITE" id="PS51257">
    <property type="entry name" value="PROKAR_LIPOPROTEIN"/>
    <property type="match status" value="1"/>
</dbReference>
<feature type="signal peptide" evidence="4">
    <location>
        <begin position="1"/>
        <end position="24"/>
    </location>
</feature>
<evidence type="ECO:0000256" key="2">
    <source>
        <dbReference type="ARBA" id="ARBA00010742"/>
    </source>
</evidence>
<organism evidence="5 6">
    <name type="scientific">Nonomuraea phyllanthi</name>
    <dbReference type="NCBI Taxonomy" id="2219224"/>
    <lineage>
        <taxon>Bacteria</taxon>
        <taxon>Bacillati</taxon>
        <taxon>Actinomycetota</taxon>
        <taxon>Actinomycetes</taxon>
        <taxon>Streptosporangiales</taxon>
        <taxon>Streptosporangiaceae</taxon>
        <taxon>Nonomuraea</taxon>
    </lineage>
</organism>
<comment type="caution">
    <text evidence="5">The sequence shown here is derived from an EMBL/GenBank/DDBJ whole genome shotgun (WGS) entry which is preliminary data.</text>
</comment>
<dbReference type="PANTHER" id="PTHR30024:SF47">
    <property type="entry name" value="TAURINE-BINDING PERIPLASMIC PROTEIN"/>
    <property type="match status" value="1"/>
</dbReference>
<name>A0A5C4VHR3_9ACTN</name>
<protein>
    <submittedName>
        <fullName evidence="5">PhnD/SsuA/transferrin family substrate-binding protein</fullName>
    </submittedName>
</protein>
<dbReference type="SUPFAM" id="SSF53850">
    <property type="entry name" value="Periplasmic binding protein-like II"/>
    <property type="match status" value="1"/>
</dbReference>
<dbReference type="PANTHER" id="PTHR30024">
    <property type="entry name" value="ALIPHATIC SULFONATES-BINDING PROTEIN-RELATED"/>
    <property type="match status" value="1"/>
</dbReference>
<evidence type="ECO:0000256" key="1">
    <source>
        <dbReference type="ARBA" id="ARBA00004418"/>
    </source>
</evidence>
<dbReference type="AlphaFoldDB" id="A0A5C4VHR3"/>
<dbReference type="OrthoDB" id="174578at2"/>
<evidence type="ECO:0000313" key="5">
    <source>
        <dbReference type="EMBL" id="KAB8188791.1"/>
    </source>
</evidence>